<dbReference type="OrthoDB" id="1938591at2759"/>
<dbReference type="SMART" id="SM01014">
    <property type="entry name" value="ARID"/>
    <property type="match status" value="1"/>
</dbReference>
<proteinExistence type="predicted"/>
<dbReference type="SMART" id="SM01189">
    <property type="entry name" value="ELM2"/>
    <property type="match status" value="1"/>
</dbReference>
<gene>
    <name evidence="5" type="ORF">J5N97_024173</name>
</gene>
<dbReference type="PANTHER" id="PTHR46410">
    <property type="entry name" value="AT-RICH INTERACTIVE DOMAIN-CONTAINING PROTEIN 2"/>
    <property type="match status" value="1"/>
</dbReference>
<evidence type="ECO:0000256" key="1">
    <source>
        <dbReference type="ARBA" id="ARBA00023242"/>
    </source>
</evidence>
<feature type="compositionally biased region" description="Basic and acidic residues" evidence="2">
    <location>
        <begin position="191"/>
        <end position="215"/>
    </location>
</feature>
<protein>
    <recommendedName>
        <fullName evidence="7">ARID domain-containing protein</fullName>
    </recommendedName>
</protein>
<keyword evidence="6" id="KW-1185">Reference proteome</keyword>
<dbReference type="EMBL" id="JAGGNH010000007">
    <property type="protein sequence ID" value="KAJ0967256.1"/>
    <property type="molecule type" value="Genomic_DNA"/>
</dbReference>
<dbReference type="CDD" id="cd16100">
    <property type="entry name" value="ARID"/>
    <property type="match status" value="1"/>
</dbReference>
<dbReference type="Pfam" id="PF01388">
    <property type="entry name" value="ARID"/>
    <property type="match status" value="1"/>
</dbReference>
<dbReference type="Proteomes" id="UP001085076">
    <property type="component" value="Miscellaneous, Linkage group lg07"/>
</dbReference>
<dbReference type="PROSITE" id="PS51011">
    <property type="entry name" value="ARID"/>
    <property type="match status" value="1"/>
</dbReference>
<reference evidence="5" key="2">
    <citation type="journal article" date="2022" name="Hortic Res">
        <title>The genome of Dioscorea zingiberensis sheds light on the biosynthesis, origin and evolution of the medicinally important diosgenin saponins.</title>
        <authorList>
            <person name="Li Y."/>
            <person name="Tan C."/>
            <person name="Li Z."/>
            <person name="Guo J."/>
            <person name="Li S."/>
            <person name="Chen X."/>
            <person name="Wang C."/>
            <person name="Dai X."/>
            <person name="Yang H."/>
            <person name="Song W."/>
            <person name="Hou L."/>
            <person name="Xu J."/>
            <person name="Tong Z."/>
            <person name="Xu A."/>
            <person name="Yuan X."/>
            <person name="Wang W."/>
            <person name="Yang Q."/>
            <person name="Chen L."/>
            <person name="Sun Z."/>
            <person name="Wang K."/>
            <person name="Pan B."/>
            <person name="Chen J."/>
            <person name="Bao Y."/>
            <person name="Liu F."/>
            <person name="Qi X."/>
            <person name="Gang D.R."/>
            <person name="Wen J."/>
            <person name="Li J."/>
        </authorList>
    </citation>
    <scope>NUCLEOTIDE SEQUENCE</scope>
    <source>
        <strain evidence="5">Dzin_1.0</strain>
    </source>
</reference>
<evidence type="ECO:0008006" key="7">
    <source>
        <dbReference type="Google" id="ProtNLM"/>
    </source>
</evidence>
<feature type="domain" description="ELM2" evidence="4">
    <location>
        <begin position="399"/>
        <end position="554"/>
    </location>
</feature>
<feature type="region of interest" description="Disordered" evidence="2">
    <location>
        <begin position="370"/>
        <end position="397"/>
    </location>
</feature>
<evidence type="ECO:0000313" key="5">
    <source>
        <dbReference type="EMBL" id="KAJ0967256.1"/>
    </source>
</evidence>
<dbReference type="PROSITE" id="PS51156">
    <property type="entry name" value="ELM2"/>
    <property type="match status" value="1"/>
</dbReference>
<keyword evidence="1" id="KW-0539">Nucleus</keyword>
<dbReference type="AlphaFoldDB" id="A0A9D5C5X5"/>
<reference evidence="5" key="1">
    <citation type="submission" date="2021-03" db="EMBL/GenBank/DDBJ databases">
        <authorList>
            <person name="Li Z."/>
            <person name="Yang C."/>
        </authorList>
    </citation>
    <scope>NUCLEOTIDE SEQUENCE</scope>
    <source>
        <strain evidence="5">Dzin_1.0</strain>
        <tissue evidence="5">Leaf</tissue>
    </source>
</reference>
<evidence type="ECO:0000259" key="3">
    <source>
        <dbReference type="PROSITE" id="PS51011"/>
    </source>
</evidence>
<accession>A0A9D5C5X5</accession>
<feature type="domain" description="ARID" evidence="3">
    <location>
        <begin position="39"/>
        <end position="132"/>
    </location>
</feature>
<dbReference type="GO" id="GO:0003677">
    <property type="term" value="F:DNA binding"/>
    <property type="evidence" value="ECO:0007669"/>
    <property type="project" value="InterPro"/>
</dbReference>
<dbReference type="PANTHER" id="PTHR46410:SF1">
    <property type="entry name" value="AT-RICH INTERACTIVE DOMAIN-CONTAINING PROTEIN 1"/>
    <property type="match status" value="1"/>
</dbReference>
<dbReference type="Gene3D" id="1.10.150.60">
    <property type="entry name" value="ARID DNA-binding domain"/>
    <property type="match status" value="1"/>
</dbReference>
<feature type="region of interest" description="Disordered" evidence="2">
    <location>
        <begin position="165"/>
        <end position="222"/>
    </location>
</feature>
<dbReference type="InterPro" id="IPR000949">
    <property type="entry name" value="ELM2_dom"/>
</dbReference>
<evidence type="ECO:0000259" key="4">
    <source>
        <dbReference type="PROSITE" id="PS51156"/>
    </source>
</evidence>
<dbReference type="SMART" id="SM00501">
    <property type="entry name" value="BRIGHT"/>
    <property type="match status" value="1"/>
</dbReference>
<evidence type="ECO:0000313" key="6">
    <source>
        <dbReference type="Proteomes" id="UP001085076"/>
    </source>
</evidence>
<name>A0A9D5C5X5_9LILI</name>
<dbReference type="SUPFAM" id="SSF46774">
    <property type="entry name" value="ARID-like"/>
    <property type="match status" value="1"/>
</dbReference>
<evidence type="ECO:0000256" key="2">
    <source>
        <dbReference type="SAM" id="MobiDB-lite"/>
    </source>
</evidence>
<comment type="caution">
    <text evidence="5">The sequence shown here is derived from an EMBL/GenBank/DDBJ whole genome shotgun (WGS) entry which is preliminary data.</text>
</comment>
<dbReference type="InterPro" id="IPR001606">
    <property type="entry name" value="ARID_dom"/>
</dbReference>
<sequence length="694" mass="78210">MAGLTLQSPRHPLLVVIGKLQSLGFCSDLSPSPVDPSRHDLGLLFDRILFIFLGEIYCVPGIRPLPAMLGDGRPVDLFALYSAVTKKGGYSTVTAGRCWGAVAEEIGMDLSFASSLKLVYVKYLDGLERWLTKVLHESSAGERKELMVGLEKEVSGLILEALDEKNKECEPTPGSGSKRDQFLTPVRGAGRKLEYDDPARKDDDDKYDDPARKDDDDKDDDNVAVVKGSKVANGGLSSLKRKRENVMGMLNWVRNLAKKPHKLSSGRTLSNGSKSNVQSGSEFFNQTLQARKAMLLKKIPQSTCGVCHLQKGEKVHPSIYEDYTDANTQSNEQKRCSQRLRSLDKHYNSGSCFEACVLHNDVGEKVSVASEGMDKNGKHKRNSSLSSDDSGVFSTDPGQAIPVGASFQAALPELTERTPLTAIDADELKWLGTRIWPPEEQETRQSYQKYPIGKGIEETCQCDCPGSVGCVRFHVAEKRLQLKRELGSAFHAWRFNRMGEEVALSWTEEEEKQFKAIARFNPSQPDKCFWEQLYMSFSSKKRQDLVSYYFNVFILRRRSYQNRMIPNDIDSDDDEEEFGFLSKPLGQEVVKVKEPKSTFCAQNTQYRRDFGNYSWHFHRIYSINGIEWLFGLITEIGRILVECASFLQSCIKCVDYSQLLVPLRVLHRFGILHDVSRNSHSHHDRVSADTEKHA</sequence>
<organism evidence="5 6">
    <name type="scientific">Dioscorea zingiberensis</name>
    <dbReference type="NCBI Taxonomy" id="325984"/>
    <lineage>
        <taxon>Eukaryota</taxon>
        <taxon>Viridiplantae</taxon>
        <taxon>Streptophyta</taxon>
        <taxon>Embryophyta</taxon>
        <taxon>Tracheophyta</taxon>
        <taxon>Spermatophyta</taxon>
        <taxon>Magnoliopsida</taxon>
        <taxon>Liliopsida</taxon>
        <taxon>Dioscoreales</taxon>
        <taxon>Dioscoreaceae</taxon>
        <taxon>Dioscorea</taxon>
    </lineage>
</organism>
<dbReference type="InterPro" id="IPR036431">
    <property type="entry name" value="ARID_dom_sf"/>
</dbReference>